<dbReference type="OrthoDB" id="3787029at2"/>
<keyword evidence="1" id="KW-0812">Transmembrane</keyword>
<dbReference type="Proteomes" id="UP000468735">
    <property type="component" value="Unassembled WGS sequence"/>
</dbReference>
<dbReference type="RefSeq" id="WP_151556965.1">
    <property type="nucleotide sequence ID" value="NZ_WBMT01000001.1"/>
</dbReference>
<sequence>MSDLIDVLRTLPHDLTPEPAGADVIAADVARGHRALSRRRRRRIASSSAVLAVAACVAVGTVQLTRPGDASAPAAKGSSTAPQASRVQLVAYTGTQPVGFKVRTVPAGWQVVSSDRSAFVVAPPGADTSASKQNPDGGKAVSLEGRIAVMLQGMSRLPSRSPVTKVDVNGEQGRLGFADGGNAKTRAKWLIFPDGAGHKVLVQVPISLGLTDDQIVRFARGITVTSDAQSTGG</sequence>
<gene>
    <name evidence="2" type="ORF">F8566_00910</name>
</gene>
<proteinExistence type="predicted"/>
<name>A0A6H9YXW7_9ACTN</name>
<keyword evidence="3" id="KW-1185">Reference proteome</keyword>
<keyword evidence="1" id="KW-0472">Membrane</keyword>
<keyword evidence="1" id="KW-1133">Transmembrane helix</keyword>
<reference evidence="2 3" key="1">
    <citation type="submission" date="2019-09" db="EMBL/GenBank/DDBJ databases">
        <title>Actinomadura physcomitrii sp. nov., a novel actinomycete isolated from moss [Physcomitrium sphaericum (Ludw) Fuernr].</title>
        <authorList>
            <person name="Zhuang X."/>
            <person name="Liu C."/>
        </authorList>
    </citation>
    <scope>NUCLEOTIDE SEQUENCE [LARGE SCALE GENOMIC DNA]</scope>
    <source>
        <strain evidence="2 3">HMC1</strain>
    </source>
</reference>
<evidence type="ECO:0000313" key="2">
    <source>
        <dbReference type="EMBL" id="KAB2352294.1"/>
    </source>
</evidence>
<dbReference type="EMBL" id="WBMT01000001">
    <property type="protein sequence ID" value="KAB2352294.1"/>
    <property type="molecule type" value="Genomic_DNA"/>
</dbReference>
<feature type="transmembrane region" description="Helical" evidence="1">
    <location>
        <begin position="44"/>
        <end position="64"/>
    </location>
</feature>
<evidence type="ECO:0000256" key="1">
    <source>
        <dbReference type="SAM" id="Phobius"/>
    </source>
</evidence>
<accession>A0A6H9YXW7</accession>
<evidence type="ECO:0000313" key="3">
    <source>
        <dbReference type="Proteomes" id="UP000468735"/>
    </source>
</evidence>
<protein>
    <submittedName>
        <fullName evidence="2">Uncharacterized protein</fullName>
    </submittedName>
</protein>
<organism evidence="2 3">
    <name type="scientific">Actinomadura rudentiformis</name>
    <dbReference type="NCBI Taxonomy" id="359158"/>
    <lineage>
        <taxon>Bacteria</taxon>
        <taxon>Bacillati</taxon>
        <taxon>Actinomycetota</taxon>
        <taxon>Actinomycetes</taxon>
        <taxon>Streptosporangiales</taxon>
        <taxon>Thermomonosporaceae</taxon>
        <taxon>Actinomadura</taxon>
    </lineage>
</organism>
<comment type="caution">
    <text evidence="2">The sequence shown here is derived from an EMBL/GenBank/DDBJ whole genome shotgun (WGS) entry which is preliminary data.</text>
</comment>
<dbReference type="AlphaFoldDB" id="A0A6H9YXW7"/>